<reference evidence="7" key="1">
    <citation type="submission" date="2024-05" db="EMBL/GenBank/DDBJ databases">
        <authorList>
            <person name="Luo Y.-C."/>
            <person name="Nicholds J."/>
            <person name="Mortimer T."/>
            <person name="Maboni G."/>
        </authorList>
    </citation>
    <scope>NUCLEOTIDE SEQUENCE</scope>
    <source>
        <strain evidence="7">124566</strain>
        <strain evidence="6">124953</strain>
        <strain evidence="5">130308</strain>
        <strain evidence="4">130416</strain>
    </source>
</reference>
<dbReference type="InterPro" id="IPR027385">
    <property type="entry name" value="Beta-barrel_OMP"/>
</dbReference>
<keyword evidence="2" id="KW-0732">Signal</keyword>
<dbReference type="Pfam" id="PF13505">
    <property type="entry name" value="OMP_b-brl"/>
    <property type="match status" value="1"/>
</dbReference>
<gene>
    <name evidence="6" type="ORF">ABRY95_13970</name>
    <name evidence="4" type="ORF">ABRY98_04570</name>
    <name evidence="7" type="ORF">ABRZ11_05115</name>
    <name evidence="5" type="ORF">ABRZ12_11210</name>
</gene>
<feature type="domain" description="Outer membrane protein beta-barrel" evidence="3">
    <location>
        <begin position="3"/>
        <end position="188"/>
    </location>
</feature>
<sequence length="225" mass="23503">MASAAALSMAASAQEPGFFVGLDTSVGIAQGSSSTKNGGGFGGGGVVENIKFGTTTGIGVHAGYKFDHHLSGFLSYQHVQGDIDWDARFPQFAQTTNFSGTATSNAILVNVAYDWLPSDTTTIRATAGVGATFNKLSGVTERFEGTFVSDVEDHTETSPIAQIGASIQHYVTPKTALGLNATVSYTGGFKTGATRSGNLGRTEINPYEIDSVWRASLGVSLQTRF</sequence>
<dbReference type="AlphaFoldDB" id="A0AB39HCN3"/>
<evidence type="ECO:0000313" key="5">
    <source>
        <dbReference type="EMBL" id="XDJ92107.1"/>
    </source>
</evidence>
<dbReference type="Gene3D" id="2.40.160.20">
    <property type="match status" value="1"/>
</dbReference>
<protein>
    <submittedName>
        <fullName evidence="7">Outer membrane beta-barrel protein</fullName>
    </submittedName>
</protein>
<evidence type="ECO:0000259" key="3">
    <source>
        <dbReference type="Pfam" id="PF13505"/>
    </source>
</evidence>
<name>A0AB39HCN3_9BURK</name>
<accession>A0AB39HCN3</accession>
<dbReference type="EMBL" id="CP158270">
    <property type="protein sequence ID" value="XDJ92107.1"/>
    <property type="molecule type" value="Genomic_DNA"/>
</dbReference>
<organism evidence="7">
    <name type="scientific">Castellaniella ginsengisoli</name>
    <dbReference type="NCBI Taxonomy" id="546114"/>
    <lineage>
        <taxon>Bacteria</taxon>
        <taxon>Pseudomonadati</taxon>
        <taxon>Pseudomonadota</taxon>
        <taxon>Betaproteobacteria</taxon>
        <taxon>Burkholderiales</taxon>
        <taxon>Alcaligenaceae</taxon>
        <taxon>Castellaniella</taxon>
    </lineage>
</organism>
<evidence type="ECO:0000256" key="2">
    <source>
        <dbReference type="ARBA" id="ARBA00022729"/>
    </source>
</evidence>
<proteinExistence type="predicted"/>
<dbReference type="EMBL" id="CP158269">
    <property type="protein sequence ID" value="XDJ89330.1"/>
    <property type="molecule type" value="Genomic_DNA"/>
</dbReference>
<dbReference type="RefSeq" id="WP_368649028.1">
    <property type="nucleotide sequence ID" value="NZ_CP158269.1"/>
</dbReference>
<dbReference type="EMBL" id="CP158271">
    <property type="protein sequence ID" value="XDJ94837.1"/>
    <property type="molecule type" value="Genomic_DNA"/>
</dbReference>
<evidence type="ECO:0000256" key="1">
    <source>
        <dbReference type="ARBA" id="ARBA00004442"/>
    </source>
</evidence>
<dbReference type="GO" id="GO:0009279">
    <property type="term" value="C:cell outer membrane"/>
    <property type="evidence" value="ECO:0007669"/>
    <property type="project" value="UniProtKB-SubCell"/>
</dbReference>
<evidence type="ECO:0000313" key="7">
    <source>
        <dbReference type="EMBL" id="XDK00186.1"/>
    </source>
</evidence>
<dbReference type="InterPro" id="IPR011250">
    <property type="entry name" value="OMP/PagP_B-barrel"/>
</dbReference>
<comment type="subcellular location">
    <subcellularLocation>
        <location evidence="1">Cell outer membrane</location>
    </subcellularLocation>
</comment>
<dbReference type="SUPFAM" id="SSF56925">
    <property type="entry name" value="OMPA-like"/>
    <property type="match status" value="1"/>
</dbReference>
<evidence type="ECO:0000313" key="4">
    <source>
        <dbReference type="EMBL" id="XDJ89330.1"/>
    </source>
</evidence>
<evidence type="ECO:0000313" key="6">
    <source>
        <dbReference type="EMBL" id="XDJ94837.1"/>
    </source>
</evidence>
<dbReference type="EMBL" id="CP158272">
    <property type="protein sequence ID" value="XDK00186.1"/>
    <property type="molecule type" value="Genomic_DNA"/>
</dbReference>